<dbReference type="AlphaFoldDB" id="R9BTW0"/>
<comment type="caution">
    <text evidence="2">The sequence shown here is derived from an EMBL/GenBank/DDBJ whole genome shotgun (WGS) entry which is preliminary data.</text>
</comment>
<proteinExistence type="predicted"/>
<protein>
    <recommendedName>
        <fullName evidence="1">Siphovirus-type tail component C-terminal domain-containing protein</fullName>
    </recommendedName>
</protein>
<gene>
    <name evidence="2" type="ORF">A500_16350</name>
</gene>
<name>R9BTW0_9CLOT</name>
<feature type="domain" description="Siphovirus-type tail component C-terminal" evidence="1">
    <location>
        <begin position="138"/>
        <end position="230"/>
    </location>
</feature>
<reference evidence="2 3" key="1">
    <citation type="submission" date="2013-03" db="EMBL/GenBank/DDBJ databases">
        <title>Whole genome shotgun sequencing of Clostridium sartagoforme AAU1.</title>
        <authorList>
            <person name="Joshi C.G."/>
            <person name="Duggirala S.M."/>
            <person name="Nathani N.M."/>
            <person name="Bhatt V.D."/>
            <person name="Patel A.K."/>
            <person name="Pandya P.R."/>
            <person name="KaPatel J.A."/>
        </authorList>
    </citation>
    <scope>NUCLEOTIDE SEQUENCE [LARGE SCALE GENOMIC DNA]</scope>
    <source>
        <strain evidence="2 3">AAU1</strain>
    </source>
</reference>
<dbReference type="Gene3D" id="2.60.120.860">
    <property type="match status" value="1"/>
</dbReference>
<evidence type="ECO:0000259" key="1">
    <source>
        <dbReference type="Pfam" id="PF22768"/>
    </source>
</evidence>
<keyword evidence="3" id="KW-1185">Reference proteome</keyword>
<evidence type="ECO:0000313" key="3">
    <source>
        <dbReference type="Proteomes" id="UP000013988"/>
    </source>
</evidence>
<evidence type="ECO:0000313" key="2">
    <source>
        <dbReference type="EMBL" id="EOR20579.1"/>
    </source>
</evidence>
<dbReference type="Proteomes" id="UP000013988">
    <property type="component" value="Unassembled WGS sequence"/>
</dbReference>
<dbReference type="Pfam" id="PF22768">
    <property type="entry name" value="SPP1_Dit"/>
    <property type="match status" value="1"/>
</dbReference>
<dbReference type="OrthoDB" id="2067591at2"/>
<sequence>MNIDGVDIKSFGAILMDKIIQSASLEQVYSWNRNSIIPIHLDRKFTFNILEIKLYFKGVNEDDLKSKISAFINKAKECTIQFDDSFYYKGFLEGTPLSENTLKKETKKLTIRFLAYRFKAEVTEIMNRITSKTINVAGNLETPVIVEVTPSIDLIDLTINGLDEESIVLKNLKANKKIIVNGEDGTVIVDGANKYGDTEMWSFPSLKPGVNTITVDKSSVDITIKYKPRYI</sequence>
<accession>R9BTW0</accession>
<dbReference type="InterPro" id="IPR054738">
    <property type="entry name" value="Siphovirus-type_tail_C"/>
</dbReference>
<dbReference type="PATRIC" id="fig|1202534.3.peg.3243"/>
<organism evidence="2 3">
    <name type="scientific">Clostridium sartagoforme AAU1</name>
    <dbReference type="NCBI Taxonomy" id="1202534"/>
    <lineage>
        <taxon>Bacteria</taxon>
        <taxon>Bacillati</taxon>
        <taxon>Bacillota</taxon>
        <taxon>Clostridia</taxon>
        <taxon>Eubacteriales</taxon>
        <taxon>Clostridiaceae</taxon>
        <taxon>Clostridium</taxon>
    </lineage>
</organism>
<dbReference type="RefSeq" id="WP_016208514.1">
    <property type="nucleotide sequence ID" value="NZ_ASRV01000194.1"/>
</dbReference>
<dbReference type="EMBL" id="ASRV01000194">
    <property type="protein sequence ID" value="EOR20579.1"/>
    <property type="molecule type" value="Genomic_DNA"/>
</dbReference>